<feature type="signal peptide" evidence="1">
    <location>
        <begin position="1"/>
        <end position="20"/>
    </location>
</feature>
<geneLocation type="plasmid" evidence="3 4">
    <name>unnamed3</name>
</geneLocation>
<dbReference type="Pfam" id="PF11396">
    <property type="entry name" value="PepSY_like"/>
    <property type="match status" value="2"/>
</dbReference>
<evidence type="ECO:0000313" key="3">
    <source>
        <dbReference type="EMBL" id="UOE36635.1"/>
    </source>
</evidence>
<feature type="chain" id="PRO_5047468899" evidence="1">
    <location>
        <begin position="21"/>
        <end position="145"/>
    </location>
</feature>
<reference evidence="3 4" key="1">
    <citation type="submission" date="2022-03" db="EMBL/GenBank/DDBJ databases">
        <title>Hymenobactersp. isolated from the air.</title>
        <authorList>
            <person name="Won M."/>
            <person name="Kwon S.-W."/>
        </authorList>
    </citation>
    <scope>NUCLEOTIDE SEQUENCE [LARGE SCALE GENOMIC DNA]</scope>
    <source>
        <strain evidence="3 4">KACC 22596</strain>
        <plasmid evidence="3 4">unnamed3</plasmid>
    </source>
</reference>
<feature type="domain" description="Putative beta-lactamase-inhibitor-like PepSY-like" evidence="2">
    <location>
        <begin position="18"/>
        <end position="77"/>
    </location>
</feature>
<evidence type="ECO:0000313" key="4">
    <source>
        <dbReference type="Proteomes" id="UP000831390"/>
    </source>
</evidence>
<organism evidence="3 4">
    <name type="scientific">Hymenobacter monticola</name>
    <dbReference type="NCBI Taxonomy" id="1705399"/>
    <lineage>
        <taxon>Bacteria</taxon>
        <taxon>Pseudomonadati</taxon>
        <taxon>Bacteroidota</taxon>
        <taxon>Cytophagia</taxon>
        <taxon>Cytophagales</taxon>
        <taxon>Hymenobacteraceae</taxon>
        <taxon>Hymenobacter</taxon>
    </lineage>
</organism>
<gene>
    <name evidence="3" type="ORF">MTP16_24985</name>
</gene>
<sequence length="145" mass="15594">MKKYLLLLALLPLAALSAQAQKVAEKQVPAAVLATFKQAHPTAKGVKWEKEDANYEAGYEQGEEELSVVITPTGTLLETETEMKVAQLPAPVRAALTSQYQGYKVSEAARIVTAATGTTVYEAEVSRAGKKQDLLFNADGTVVKK</sequence>
<proteinExistence type="predicted"/>
<evidence type="ECO:0000259" key="2">
    <source>
        <dbReference type="Pfam" id="PF11396"/>
    </source>
</evidence>
<keyword evidence="4" id="KW-1185">Reference proteome</keyword>
<name>A0ABY4BBV4_9BACT</name>
<feature type="domain" description="Putative beta-lactamase-inhibitor-like PepSY-like" evidence="2">
    <location>
        <begin position="78"/>
        <end position="143"/>
    </location>
</feature>
<dbReference type="EMBL" id="CP094537">
    <property type="protein sequence ID" value="UOE36635.1"/>
    <property type="molecule type" value="Genomic_DNA"/>
</dbReference>
<protein>
    <submittedName>
        <fullName evidence="3">PepSY-like domain-containing protein</fullName>
    </submittedName>
</protein>
<evidence type="ECO:0000256" key="1">
    <source>
        <dbReference type="SAM" id="SignalP"/>
    </source>
</evidence>
<accession>A0ABY4BBV4</accession>
<dbReference type="InterPro" id="IPR021533">
    <property type="entry name" value="PepSY-like"/>
</dbReference>
<dbReference type="RefSeq" id="WP_243520696.1">
    <property type="nucleotide sequence ID" value="NZ_CP094537.1"/>
</dbReference>
<dbReference type="SUPFAM" id="SSF160574">
    <property type="entry name" value="BT0923-like"/>
    <property type="match status" value="1"/>
</dbReference>
<keyword evidence="1" id="KW-0732">Signal</keyword>
<dbReference type="Proteomes" id="UP000831390">
    <property type="component" value="Plasmid unnamed3"/>
</dbReference>
<keyword evidence="3" id="KW-0614">Plasmid</keyword>
<dbReference type="Gene3D" id="3.10.450.360">
    <property type="match status" value="1"/>
</dbReference>